<gene>
    <name evidence="2" type="ORF">BZL29_0574</name>
    <name evidence="1" type="ORF">NIIDMKKI_57380</name>
</gene>
<evidence type="ECO:0000313" key="2">
    <source>
        <dbReference type="EMBL" id="OOK83161.1"/>
    </source>
</evidence>
<dbReference type="Proteomes" id="UP000188532">
    <property type="component" value="Unassembled WGS sequence"/>
</dbReference>
<evidence type="ECO:0000313" key="3">
    <source>
        <dbReference type="Proteomes" id="UP000188532"/>
    </source>
</evidence>
<reference evidence="2 3" key="1">
    <citation type="submission" date="2017-02" db="EMBL/GenBank/DDBJ databases">
        <title>Complete genome sequences of Mycobacterium kansasii strains isolated from rhesus macaques.</title>
        <authorList>
            <person name="Panda A."/>
            <person name="Nagaraj S."/>
            <person name="Zhao X."/>
            <person name="Tettelin H."/>
            <person name="Detolla L.J."/>
        </authorList>
    </citation>
    <scope>NUCLEOTIDE SEQUENCE [LARGE SCALE GENOMIC DNA]</scope>
    <source>
        <strain evidence="2 3">11-3469</strain>
    </source>
</reference>
<evidence type="ECO:0000313" key="4">
    <source>
        <dbReference type="Proteomes" id="UP000516380"/>
    </source>
</evidence>
<dbReference type="EMBL" id="MVBN01000001">
    <property type="protein sequence ID" value="OOK83161.1"/>
    <property type="molecule type" value="Genomic_DNA"/>
</dbReference>
<reference evidence="1 4" key="2">
    <citation type="submission" date="2020-07" db="EMBL/GenBank/DDBJ databases">
        <title>Mycobacterium kansasii (former subtype) with zoonotic potential isolated from diseased indoor pet cat, Japan.</title>
        <authorList>
            <person name="Fukano H."/>
            <person name="Terazono T."/>
            <person name="Hoshino Y."/>
        </authorList>
    </citation>
    <scope>NUCLEOTIDE SEQUENCE [LARGE SCALE GENOMIC DNA]</scope>
    <source>
        <strain evidence="1 4">Kuro-I</strain>
    </source>
</reference>
<organism evidence="2 3">
    <name type="scientific">Mycobacterium kansasii</name>
    <dbReference type="NCBI Taxonomy" id="1768"/>
    <lineage>
        <taxon>Bacteria</taxon>
        <taxon>Bacillati</taxon>
        <taxon>Actinomycetota</taxon>
        <taxon>Actinomycetes</taxon>
        <taxon>Mycobacteriales</taxon>
        <taxon>Mycobacteriaceae</taxon>
        <taxon>Mycobacterium</taxon>
    </lineage>
</organism>
<dbReference type="AlphaFoldDB" id="A0A1V3XXG0"/>
<dbReference type="EMBL" id="AP023343">
    <property type="protein sequence ID" value="BCI90532.1"/>
    <property type="molecule type" value="Genomic_DNA"/>
</dbReference>
<protein>
    <submittedName>
        <fullName evidence="2">Uncharacterized protein</fullName>
    </submittedName>
</protein>
<accession>A0A1V3XXG0</accession>
<evidence type="ECO:0000313" key="1">
    <source>
        <dbReference type="EMBL" id="BCI90532.1"/>
    </source>
</evidence>
<sequence length="70" mass="7117">MFAASALSCSAVADRGDLACTSHGLGCYLPEMAGRKVFSGGWLETGMGGHGLVEALGACNDWARLAAKAK</sequence>
<keyword evidence="4" id="KW-1185">Reference proteome</keyword>
<proteinExistence type="predicted"/>
<dbReference type="Proteomes" id="UP000516380">
    <property type="component" value="Chromosome"/>
</dbReference>
<name>A0A1V3XXG0_MYCKA</name>